<dbReference type="PROSITE" id="PS51375">
    <property type="entry name" value="PPR"/>
    <property type="match status" value="4"/>
</dbReference>
<dbReference type="PANTHER" id="PTHR47926:SF356">
    <property type="entry name" value="(WILD MALAYSIAN BANANA) HYPOTHETICAL PROTEIN"/>
    <property type="match status" value="1"/>
</dbReference>
<dbReference type="PANTHER" id="PTHR47926">
    <property type="entry name" value="PENTATRICOPEPTIDE REPEAT-CONTAINING PROTEIN"/>
    <property type="match status" value="1"/>
</dbReference>
<evidence type="ECO:0000313" key="4">
    <source>
        <dbReference type="Proteomes" id="UP001162972"/>
    </source>
</evidence>
<dbReference type="AlphaFoldDB" id="A0AAD6P1Y0"/>
<dbReference type="FunFam" id="1.25.40.10:FF:000381">
    <property type="entry name" value="Pentatricopeptide repeat-containing protein"/>
    <property type="match status" value="1"/>
</dbReference>
<feature type="repeat" description="PPR" evidence="2">
    <location>
        <begin position="328"/>
        <end position="363"/>
    </location>
</feature>
<name>A0AAD6P1Y0_9ROSI</name>
<dbReference type="GO" id="GO:0009451">
    <property type="term" value="P:RNA modification"/>
    <property type="evidence" value="ECO:0007669"/>
    <property type="project" value="InterPro"/>
</dbReference>
<dbReference type="FunFam" id="1.25.40.10:FF:000694">
    <property type="entry name" value="Pentatricopeptide repeat-containing protein At3g50420"/>
    <property type="match status" value="1"/>
</dbReference>
<dbReference type="GO" id="GO:0003723">
    <property type="term" value="F:RNA binding"/>
    <property type="evidence" value="ECO:0007669"/>
    <property type="project" value="InterPro"/>
</dbReference>
<gene>
    <name evidence="3" type="ORF">OIU84_005970</name>
</gene>
<dbReference type="Proteomes" id="UP001162972">
    <property type="component" value="Chromosome 5"/>
</dbReference>
<dbReference type="InterPro" id="IPR046848">
    <property type="entry name" value="E_motif"/>
</dbReference>
<dbReference type="Pfam" id="PF20431">
    <property type="entry name" value="E_motif"/>
    <property type="match status" value="1"/>
</dbReference>
<feature type="repeat" description="PPR" evidence="2">
    <location>
        <begin position="531"/>
        <end position="565"/>
    </location>
</feature>
<dbReference type="Pfam" id="PF01535">
    <property type="entry name" value="PPR"/>
    <property type="match status" value="7"/>
</dbReference>
<dbReference type="FunFam" id="1.25.40.10:FF:000158">
    <property type="entry name" value="pentatricopeptide repeat-containing protein At2g33680"/>
    <property type="match status" value="1"/>
</dbReference>
<dbReference type="InterPro" id="IPR002885">
    <property type="entry name" value="PPR_rpt"/>
</dbReference>
<organism evidence="3 4">
    <name type="scientific">Salix udensis</name>
    <dbReference type="NCBI Taxonomy" id="889485"/>
    <lineage>
        <taxon>Eukaryota</taxon>
        <taxon>Viridiplantae</taxon>
        <taxon>Streptophyta</taxon>
        <taxon>Embryophyta</taxon>
        <taxon>Tracheophyta</taxon>
        <taxon>Spermatophyta</taxon>
        <taxon>Magnoliopsida</taxon>
        <taxon>eudicotyledons</taxon>
        <taxon>Gunneridae</taxon>
        <taxon>Pentapetalae</taxon>
        <taxon>rosids</taxon>
        <taxon>fabids</taxon>
        <taxon>Malpighiales</taxon>
        <taxon>Salicaceae</taxon>
        <taxon>Saliceae</taxon>
        <taxon>Salix</taxon>
    </lineage>
</organism>
<reference evidence="3 4" key="1">
    <citation type="journal article" date="2023" name="Int. J. Mol. Sci.">
        <title>De Novo Assembly and Annotation of 11 Diverse Shrub Willow (Salix) Genomes Reveals Novel Gene Organization in Sex-Linked Regions.</title>
        <authorList>
            <person name="Hyden B."/>
            <person name="Feng K."/>
            <person name="Yates T.B."/>
            <person name="Jawdy S."/>
            <person name="Cereghino C."/>
            <person name="Smart L.B."/>
            <person name="Muchero W."/>
        </authorList>
    </citation>
    <scope>NUCLEOTIDE SEQUENCE [LARGE SCALE GENOMIC DNA]</scope>
    <source>
        <tissue evidence="3">Shoot tip</tissue>
    </source>
</reference>
<evidence type="ECO:0000256" key="1">
    <source>
        <dbReference type="ARBA" id="ARBA00022737"/>
    </source>
</evidence>
<dbReference type="EMBL" id="JAPFFJ010000013">
    <property type="protein sequence ID" value="KAJ6413066.1"/>
    <property type="molecule type" value="Genomic_DNA"/>
</dbReference>
<keyword evidence="4" id="KW-1185">Reference proteome</keyword>
<evidence type="ECO:0000313" key="3">
    <source>
        <dbReference type="EMBL" id="KAJ6413066.1"/>
    </source>
</evidence>
<dbReference type="GO" id="GO:0099402">
    <property type="term" value="P:plant organ development"/>
    <property type="evidence" value="ECO:0007669"/>
    <property type="project" value="UniProtKB-ARBA"/>
</dbReference>
<evidence type="ECO:0000256" key="2">
    <source>
        <dbReference type="PROSITE-ProRule" id="PRU00708"/>
    </source>
</evidence>
<dbReference type="InterPro" id="IPR046960">
    <property type="entry name" value="PPR_At4g14850-like_plant"/>
</dbReference>
<dbReference type="Gene3D" id="1.25.40.10">
    <property type="entry name" value="Tetratricopeptide repeat domain"/>
    <property type="match status" value="6"/>
</dbReference>
<dbReference type="InterPro" id="IPR011990">
    <property type="entry name" value="TPR-like_helical_dom_sf"/>
</dbReference>
<dbReference type="FunFam" id="1.25.40.10:FF:000351">
    <property type="entry name" value="Pentatricopeptide repeat-containing protein"/>
    <property type="match status" value="1"/>
</dbReference>
<sequence length="748" mass="82617">MSTRMIVVPKEATCSSSAHPSPLFFFEDTHRLNRSIWKGSIVGGCSTLTVLSCMNPLSVTALIQKCTTITSLKKAYQLHALILTTTISTSYAQCPYLNNNILSMYARCGSLFNAKKLFDKMPQRNIISYNALISASSRDSNHGFLSLKLFALMGTQDLRPNGSTFSSSLQACCFLEDWFMGSLIHGQAVKHGFFNDVFVQTSLLGMYSNCGDLESAYKVFGCVVEKDVVLWNSMIFGNLKNERLEEGFFIFGKMVRHGVVPTEFTHSMLLNVCGKLGDFRCGQVIHAQVIVLNVLADLPLQNALLDMYCSCGDTKTGFNVFNKIENPDLVSWNSMISGYAENGEGVDAMNLFLQLVGVFRPKPDEYTFAAVISATSAFSATCYGKPLHAQVMKVGSERSVFIGTTLLSMYLKNGDTESAEEVFNMIEEKDAVLWTEMIVGHTRLGGGEIAIKLFCMMCHEGHKTDSFALSGALSACADLATLKQGEMIHTQAVKRGCDAEISVCGSLVHMYAKNGDLHAARSIFCQVSNPDLKCWNSMLGGYSQHGMAEEAMILFAKILVNGQKPDQVTFLSLLSACSHSGLVEEGKLLWSHIMKNGVIPGPKHYSCMVSLLSRAGLLDEAEELIIKSTYRKDHLELWRTLLSSCVNKRNFKIGVRAAEEILKLEPEDSATHILLSNLYAAAGRWDGVAEMRRKMRGLMLEKDPGLSWIEGKHNIHVFCSSDQSNPVIDEARSELRRLEGNVMNLKIL</sequence>
<dbReference type="SUPFAM" id="SSF48452">
    <property type="entry name" value="TPR-like"/>
    <property type="match status" value="1"/>
</dbReference>
<comment type="caution">
    <text evidence="3">The sequence shown here is derived from an EMBL/GenBank/DDBJ whole genome shotgun (WGS) entry which is preliminary data.</text>
</comment>
<dbReference type="NCBIfam" id="TIGR00756">
    <property type="entry name" value="PPR"/>
    <property type="match status" value="3"/>
</dbReference>
<feature type="repeat" description="PPR" evidence="2">
    <location>
        <begin position="566"/>
        <end position="600"/>
    </location>
</feature>
<dbReference type="Pfam" id="PF13041">
    <property type="entry name" value="PPR_2"/>
    <property type="match status" value="2"/>
</dbReference>
<keyword evidence="1" id="KW-0677">Repeat</keyword>
<accession>A0AAD6P1Y0</accession>
<protein>
    <submittedName>
        <fullName evidence="3">Uncharacterized protein</fullName>
    </submittedName>
</protein>
<feature type="repeat" description="PPR" evidence="2">
    <location>
        <begin position="227"/>
        <end position="261"/>
    </location>
</feature>
<proteinExistence type="predicted"/>